<evidence type="ECO:0000256" key="2">
    <source>
        <dbReference type="ARBA" id="ARBA00004319"/>
    </source>
</evidence>
<dbReference type="Proteomes" id="UP001642360">
    <property type="component" value="Unassembled WGS sequence"/>
</dbReference>
<dbReference type="PANTHER" id="PTHR18929:SF132">
    <property type="entry name" value="PROTEIN DISULFIDE-ISOMERASE A3"/>
    <property type="match status" value="1"/>
</dbReference>
<evidence type="ECO:0000256" key="4">
    <source>
        <dbReference type="ARBA" id="ARBA00012723"/>
    </source>
</evidence>
<reference evidence="9 10" key="1">
    <citation type="submission" date="2024-02" db="EMBL/GenBank/DDBJ databases">
        <authorList>
            <person name="Vignale AGUSTIN F."/>
            <person name="Sosa J E."/>
            <person name="Modenutti C."/>
        </authorList>
    </citation>
    <scope>NUCLEOTIDE SEQUENCE [LARGE SCALE GENOMIC DNA]</scope>
</reference>
<keyword evidence="10" id="KW-1185">Reference proteome</keyword>
<proteinExistence type="inferred from homology"/>
<accession>A0ABC8RTT1</accession>
<organism evidence="9 10">
    <name type="scientific">Ilex paraguariensis</name>
    <name type="common">yerba mate</name>
    <dbReference type="NCBI Taxonomy" id="185542"/>
    <lineage>
        <taxon>Eukaryota</taxon>
        <taxon>Viridiplantae</taxon>
        <taxon>Streptophyta</taxon>
        <taxon>Embryophyta</taxon>
        <taxon>Tracheophyta</taxon>
        <taxon>Spermatophyta</taxon>
        <taxon>Magnoliopsida</taxon>
        <taxon>eudicotyledons</taxon>
        <taxon>Gunneridae</taxon>
        <taxon>Pentapetalae</taxon>
        <taxon>asterids</taxon>
        <taxon>campanulids</taxon>
        <taxon>Aquifoliales</taxon>
        <taxon>Aquifoliaceae</taxon>
        <taxon>Ilex</taxon>
    </lineage>
</organism>
<dbReference type="Pfam" id="PF00085">
    <property type="entry name" value="Thioredoxin"/>
    <property type="match status" value="1"/>
</dbReference>
<evidence type="ECO:0000313" key="9">
    <source>
        <dbReference type="EMBL" id="CAK9145422.1"/>
    </source>
</evidence>
<keyword evidence="6" id="KW-0413">Isomerase</keyword>
<dbReference type="CDD" id="cd02981">
    <property type="entry name" value="PDI_b_family"/>
    <property type="match status" value="1"/>
</dbReference>
<evidence type="ECO:0000259" key="8">
    <source>
        <dbReference type="Pfam" id="PF00085"/>
    </source>
</evidence>
<comment type="caution">
    <text evidence="9">The sequence shown here is derived from an EMBL/GenBank/DDBJ whole genome shotgun (WGS) entry which is preliminary data.</text>
</comment>
<evidence type="ECO:0000256" key="6">
    <source>
        <dbReference type="ARBA" id="ARBA00023235"/>
    </source>
</evidence>
<evidence type="ECO:0000256" key="5">
    <source>
        <dbReference type="ARBA" id="ARBA00022824"/>
    </source>
</evidence>
<name>A0ABC8RTT1_9AQUA</name>
<evidence type="ECO:0000256" key="3">
    <source>
        <dbReference type="ARBA" id="ARBA00006347"/>
    </source>
</evidence>
<dbReference type="CDD" id="cd02961">
    <property type="entry name" value="PDI_a_family"/>
    <property type="match status" value="1"/>
</dbReference>
<dbReference type="GO" id="GO:0005788">
    <property type="term" value="C:endoplasmic reticulum lumen"/>
    <property type="evidence" value="ECO:0007669"/>
    <property type="project" value="UniProtKB-SubCell"/>
</dbReference>
<protein>
    <recommendedName>
        <fullName evidence="4">protein disulfide-isomerase</fullName>
        <ecNumber evidence="4">5.3.4.1</ecNumber>
    </recommendedName>
</protein>
<dbReference type="SUPFAM" id="SSF52833">
    <property type="entry name" value="Thioredoxin-like"/>
    <property type="match status" value="1"/>
</dbReference>
<evidence type="ECO:0000256" key="1">
    <source>
        <dbReference type="ARBA" id="ARBA00001182"/>
    </source>
</evidence>
<dbReference type="EMBL" id="CAUOFW020001488">
    <property type="protein sequence ID" value="CAK9145422.1"/>
    <property type="molecule type" value="Genomic_DNA"/>
</dbReference>
<dbReference type="AlphaFoldDB" id="A0ABC8RTT1"/>
<keyword evidence="5" id="KW-0256">Endoplasmic reticulum</keyword>
<comment type="similarity">
    <text evidence="3">Belongs to the protein disulfide isomerase family.</text>
</comment>
<dbReference type="InterPro" id="IPR013766">
    <property type="entry name" value="Thioredoxin_domain"/>
</dbReference>
<comment type="subcellular location">
    <subcellularLocation>
        <location evidence="2">Endoplasmic reticulum lumen</location>
    </subcellularLocation>
</comment>
<evidence type="ECO:0000313" key="10">
    <source>
        <dbReference type="Proteomes" id="UP001642360"/>
    </source>
</evidence>
<keyword evidence="7" id="KW-0676">Redox-active center</keyword>
<dbReference type="GO" id="GO:0003756">
    <property type="term" value="F:protein disulfide isomerase activity"/>
    <property type="evidence" value="ECO:0007669"/>
    <property type="project" value="UniProtKB-EC"/>
</dbReference>
<evidence type="ECO:0000256" key="7">
    <source>
        <dbReference type="ARBA" id="ARBA00023284"/>
    </source>
</evidence>
<dbReference type="InterPro" id="IPR036249">
    <property type="entry name" value="Thioredoxin-like_sf"/>
</dbReference>
<dbReference type="Gene3D" id="3.40.30.10">
    <property type="entry name" value="Glutaredoxin"/>
    <property type="match status" value="2"/>
</dbReference>
<gene>
    <name evidence="9" type="ORF">ILEXP_LOCUS13231</name>
</gene>
<comment type="catalytic activity">
    <reaction evidence="1">
        <text>Catalyzes the rearrangement of -S-S- bonds in proteins.</text>
        <dbReference type="EC" id="5.3.4.1"/>
    </reaction>
</comment>
<sequence length="186" mass="20564">MRQQAMALCGHCKKLAPEYEKAASTLSGHDPPVILAKVDANEEKNKVLASEYEVQEMEEEYSRLQGPRDADGIVSYLKKQSGPASVELKSAEDANGLVDDKKIVVVGIFPALSGENLRILPLLLRIALFKPFDELFVDFQDFDVDALEKFVEEGSIQLLLSLTMTLATILSLSNSLTVLMQRPCCF</sequence>
<dbReference type="EC" id="5.3.4.1" evidence="4"/>
<feature type="domain" description="Thioredoxin" evidence="8">
    <location>
        <begin position="8"/>
        <end position="57"/>
    </location>
</feature>
<dbReference type="PANTHER" id="PTHR18929">
    <property type="entry name" value="PROTEIN DISULFIDE ISOMERASE"/>
    <property type="match status" value="1"/>
</dbReference>